<dbReference type="InterPro" id="IPR052017">
    <property type="entry name" value="TSUP"/>
</dbReference>
<evidence type="ECO:0000313" key="10">
    <source>
        <dbReference type="Proteomes" id="UP000242849"/>
    </source>
</evidence>
<dbReference type="OrthoDB" id="7843147at2"/>
<dbReference type="Pfam" id="PF01925">
    <property type="entry name" value="TauE"/>
    <property type="match status" value="1"/>
</dbReference>
<feature type="transmembrane region" description="Helical" evidence="8">
    <location>
        <begin position="70"/>
        <end position="90"/>
    </location>
</feature>
<comment type="subcellular location">
    <subcellularLocation>
        <location evidence="1 8">Cell membrane</location>
        <topology evidence="1 8">Multi-pass membrane protein</topology>
    </subcellularLocation>
</comment>
<sequence length="246" mass="27106">MEIVWLALAGFILLAYTLEAITGFGSIVIALSLGALLLPIDQLLPVLVPLNICMTGYLVWRHRQMIDRRLLLGMILPGMVVGTLLGYALLPFLDAALAKRLFGALVLWFAARELWRLRHAAVQPVHPLWLSRLLSLCAGVSHGLFASGGPLLVFALAGTQLDKARLRATLVTVWFTLNSLLTLAFLLDGRLLPALPQVASYAPLLLIGVWLGERLHQRFNEQHFRIAIYLLLLVTGGLLLAPWSLL</sequence>
<dbReference type="RefSeq" id="WP_090387196.1">
    <property type="nucleotide sequence ID" value="NZ_CP156749.1"/>
</dbReference>
<reference evidence="10" key="1">
    <citation type="submission" date="2016-10" db="EMBL/GenBank/DDBJ databases">
        <authorList>
            <person name="Varghese N."/>
            <person name="Submissions S."/>
        </authorList>
    </citation>
    <scope>NUCLEOTIDE SEQUENCE [LARGE SCALE GENOMIC DNA]</scope>
    <source>
        <strain evidence="10">DSM 12111</strain>
    </source>
</reference>
<keyword evidence="3" id="KW-0813">Transport</keyword>
<keyword evidence="7 8" id="KW-0472">Membrane</keyword>
<evidence type="ECO:0000256" key="4">
    <source>
        <dbReference type="ARBA" id="ARBA00022475"/>
    </source>
</evidence>
<organism evidence="9 10">
    <name type="scientific">Pseudomonas anguilliseptica</name>
    <dbReference type="NCBI Taxonomy" id="53406"/>
    <lineage>
        <taxon>Bacteria</taxon>
        <taxon>Pseudomonadati</taxon>
        <taxon>Pseudomonadota</taxon>
        <taxon>Gammaproteobacteria</taxon>
        <taxon>Pseudomonadales</taxon>
        <taxon>Pseudomonadaceae</taxon>
        <taxon>Pseudomonas</taxon>
    </lineage>
</organism>
<evidence type="ECO:0000256" key="7">
    <source>
        <dbReference type="ARBA" id="ARBA00023136"/>
    </source>
</evidence>
<evidence type="ECO:0000256" key="3">
    <source>
        <dbReference type="ARBA" id="ARBA00022448"/>
    </source>
</evidence>
<feature type="transmembrane region" description="Helical" evidence="8">
    <location>
        <begin position="168"/>
        <end position="187"/>
    </location>
</feature>
<dbReference type="PANTHER" id="PTHR30269:SF37">
    <property type="entry name" value="MEMBRANE TRANSPORTER PROTEIN"/>
    <property type="match status" value="1"/>
</dbReference>
<feature type="transmembrane region" description="Helical" evidence="8">
    <location>
        <begin position="133"/>
        <end position="156"/>
    </location>
</feature>
<keyword evidence="5 8" id="KW-0812">Transmembrane</keyword>
<evidence type="ECO:0000256" key="6">
    <source>
        <dbReference type="ARBA" id="ARBA00022989"/>
    </source>
</evidence>
<comment type="similarity">
    <text evidence="2 8">Belongs to the 4-toluene sulfonate uptake permease (TSUP) (TC 2.A.102) family.</text>
</comment>
<dbReference type="AlphaFoldDB" id="A0A1H5I8R7"/>
<dbReference type="EMBL" id="FNSC01000001">
    <property type="protein sequence ID" value="SEE36643.1"/>
    <property type="molecule type" value="Genomic_DNA"/>
</dbReference>
<evidence type="ECO:0000256" key="2">
    <source>
        <dbReference type="ARBA" id="ARBA00009142"/>
    </source>
</evidence>
<gene>
    <name evidence="9" type="ORF">SAMN05421553_4618</name>
</gene>
<keyword evidence="4 8" id="KW-1003">Cell membrane</keyword>
<accession>A0A1H5I8R7</accession>
<dbReference type="InterPro" id="IPR002781">
    <property type="entry name" value="TM_pro_TauE-like"/>
</dbReference>
<keyword evidence="6 8" id="KW-1133">Transmembrane helix</keyword>
<feature type="transmembrane region" description="Helical" evidence="8">
    <location>
        <begin position="193"/>
        <end position="212"/>
    </location>
</feature>
<keyword evidence="10" id="KW-1185">Reference proteome</keyword>
<evidence type="ECO:0000256" key="8">
    <source>
        <dbReference type="RuleBase" id="RU363041"/>
    </source>
</evidence>
<protein>
    <recommendedName>
        <fullName evidence="8">Probable membrane transporter protein</fullName>
    </recommendedName>
</protein>
<evidence type="ECO:0000313" key="9">
    <source>
        <dbReference type="EMBL" id="SEE36643.1"/>
    </source>
</evidence>
<dbReference type="Proteomes" id="UP000242849">
    <property type="component" value="Unassembled WGS sequence"/>
</dbReference>
<proteinExistence type="inferred from homology"/>
<dbReference type="STRING" id="53406.SAMN05421553_4618"/>
<dbReference type="PANTHER" id="PTHR30269">
    <property type="entry name" value="TRANSMEMBRANE PROTEIN YFCA"/>
    <property type="match status" value="1"/>
</dbReference>
<name>A0A1H5I8R7_PSEAG</name>
<evidence type="ECO:0000256" key="1">
    <source>
        <dbReference type="ARBA" id="ARBA00004651"/>
    </source>
</evidence>
<evidence type="ECO:0000256" key="5">
    <source>
        <dbReference type="ARBA" id="ARBA00022692"/>
    </source>
</evidence>
<dbReference type="GO" id="GO:0005886">
    <property type="term" value="C:plasma membrane"/>
    <property type="evidence" value="ECO:0007669"/>
    <property type="project" value="UniProtKB-SubCell"/>
</dbReference>
<feature type="transmembrane region" description="Helical" evidence="8">
    <location>
        <begin position="224"/>
        <end position="245"/>
    </location>
</feature>
<feature type="transmembrane region" description="Helical" evidence="8">
    <location>
        <begin position="36"/>
        <end position="58"/>
    </location>
</feature>